<evidence type="ECO:0000256" key="5">
    <source>
        <dbReference type="ARBA" id="ARBA00022824"/>
    </source>
</evidence>
<dbReference type="GO" id="GO:0005634">
    <property type="term" value="C:nucleus"/>
    <property type="evidence" value="ECO:0007669"/>
    <property type="project" value="UniProtKB-SubCell"/>
</dbReference>
<feature type="compositionally biased region" description="Low complexity" evidence="14">
    <location>
        <begin position="235"/>
        <end position="247"/>
    </location>
</feature>
<feature type="compositionally biased region" description="Polar residues" evidence="14">
    <location>
        <begin position="573"/>
        <end position="597"/>
    </location>
</feature>
<dbReference type="GO" id="GO:0003700">
    <property type="term" value="F:DNA-binding transcription factor activity"/>
    <property type="evidence" value="ECO:0007669"/>
    <property type="project" value="InterPro"/>
</dbReference>
<organism evidence="17">
    <name type="scientific">Rhizophora mucronata</name>
    <name type="common">Asiatic mangrove</name>
    <dbReference type="NCBI Taxonomy" id="61149"/>
    <lineage>
        <taxon>Eukaryota</taxon>
        <taxon>Viridiplantae</taxon>
        <taxon>Streptophyta</taxon>
        <taxon>Embryophyta</taxon>
        <taxon>Tracheophyta</taxon>
        <taxon>Spermatophyta</taxon>
        <taxon>Magnoliopsida</taxon>
        <taxon>eudicotyledons</taxon>
        <taxon>Gunneridae</taxon>
        <taxon>Pentapetalae</taxon>
        <taxon>rosids</taxon>
        <taxon>fabids</taxon>
        <taxon>Malpighiales</taxon>
        <taxon>Rhizophoraceae</taxon>
        <taxon>Rhizophora</taxon>
    </lineage>
</organism>
<evidence type="ECO:0000256" key="8">
    <source>
        <dbReference type="ARBA" id="ARBA00023125"/>
    </source>
</evidence>
<keyword evidence="12" id="KW-0539">Nucleus</keyword>
<dbReference type="Pfam" id="PF00170">
    <property type="entry name" value="bZIP_1"/>
    <property type="match status" value="1"/>
</dbReference>
<keyword evidence="11" id="KW-0325">Glycoprotein</keyword>
<evidence type="ECO:0000256" key="3">
    <source>
        <dbReference type="ARBA" id="ARBA00007163"/>
    </source>
</evidence>
<dbReference type="SUPFAM" id="SSF57959">
    <property type="entry name" value="Leucine zipper domain"/>
    <property type="match status" value="1"/>
</dbReference>
<evidence type="ECO:0000256" key="9">
    <source>
        <dbReference type="ARBA" id="ARBA00023136"/>
    </source>
</evidence>
<dbReference type="FunFam" id="1.20.5.170:FF:000085">
    <property type="entry name" value="bZIP transcription factor 49"/>
    <property type="match status" value="1"/>
</dbReference>
<accession>A0A2P2L0K7</accession>
<dbReference type="CDD" id="cd14704">
    <property type="entry name" value="bZIP_HY5-like"/>
    <property type="match status" value="1"/>
</dbReference>
<keyword evidence="4 15" id="KW-0812">Transmembrane</keyword>
<evidence type="ECO:0000256" key="4">
    <source>
        <dbReference type="ARBA" id="ARBA00022692"/>
    </source>
</evidence>
<comment type="subcellular location">
    <subcellularLocation>
        <location evidence="2">Endoplasmic reticulum membrane</location>
        <topology evidence="2">Single-pass membrane protein</topology>
    </subcellularLocation>
    <subcellularLocation>
        <location evidence="1">Nucleus</location>
    </subcellularLocation>
</comment>
<feature type="domain" description="BZIP" evidence="16">
    <location>
        <begin position="253"/>
        <end position="313"/>
    </location>
</feature>
<keyword evidence="10" id="KW-0804">Transcription</keyword>
<evidence type="ECO:0000256" key="10">
    <source>
        <dbReference type="ARBA" id="ARBA00023163"/>
    </source>
</evidence>
<dbReference type="EMBL" id="GGEC01031027">
    <property type="protein sequence ID" value="MBX11511.1"/>
    <property type="molecule type" value="Transcribed_RNA"/>
</dbReference>
<dbReference type="SMART" id="SM00338">
    <property type="entry name" value="BRLZ"/>
    <property type="match status" value="1"/>
</dbReference>
<evidence type="ECO:0000256" key="12">
    <source>
        <dbReference type="ARBA" id="ARBA00023242"/>
    </source>
</evidence>
<keyword evidence="8" id="KW-0238">DNA-binding</keyword>
<evidence type="ECO:0000256" key="14">
    <source>
        <dbReference type="SAM" id="MobiDB-lite"/>
    </source>
</evidence>
<keyword evidence="6 15" id="KW-1133">Transmembrane helix</keyword>
<dbReference type="PANTHER" id="PTHR47416">
    <property type="entry name" value="BASIC-LEUCINE ZIPPER TRANSCRIPTION FACTOR F-RELATED"/>
    <property type="match status" value="1"/>
</dbReference>
<dbReference type="PROSITE" id="PS50217">
    <property type="entry name" value="BZIP"/>
    <property type="match status" value="1"/>
</dbReference>
<evidence type="ECO:0000256" key="1">
    <source>
        <dbReference type="ARBA" id="ARBA00004123"/>
    </source>
</evidence>
<reference evidence="17" key="1">
    <citation type="submission" date="2018-02" db="EMBL/GenBank/DDBJ databases">
        <title>Rhizophora mucronata_Transcriptome.</title>
        <authorList>
            <person name="Meera S.P."/>
            <person name="Sreeshan A."/>
            <person name="Augustine A."/>
        </authorList>
    </citation>
    <scope>NUCLEOTIDE SEQUENCE</scope>
    <source>
        <tissue evidence="17">Leaf</tissue>
    </source>
</reference>
<protein>
    <submittedName>
        <fullName evidence="17">Uncharacterized protein MANES_09G000300</fullName>
    </submittedName>
</protein>
<dbReference type="Gene3D" id="1.20.5.170">
    <property type="match status" value="1"/>
</dbReference>
<evidence type="ECO:0000256" key="11">
    <source>
        <dbReference type="ARBA" id="ARBA00023180"/>
    </source>
</evidence>
<evidence type="ECO:0000313" key="17">
    <source>
        <dbReference type="EMBL" id="MBX11511.1"/>
    </source>
</evidence>
<comment type="similarity">
    <text evidence="3">Belongs to the bZIP family.</text>
</comment>
<feature type="compositionally biased region" description="Polar residues" evidence="14">
    <location>
        <begin position="164"/>
        <end position="176"/>
    </location>
</feature>
<dbReference type="GO" id="GO:0003677">
    <property type="term" value="F:DNA binding"/>
    <property type="evidence" value="ECO:0007669"/>
    <property type="project" value="UniProtKB-KW"/>
</dbReference>
<sequence length="764" mass="81853">MADAVILTEHPPPPDPSLNPNNQTAADCEFLPIPPLDPQFFSAQNPTSCNDTGHDFACDLGLGFDDNYELDITFDDLENLYFPSADEPFILPEDAAGLDSGLVPVHPDTIDGYSNDFFAGKGESASPELGSSGISGDHVGKYLNCSNSDAGSCNSGGQCSGSITVLNPSSPGSSQASGNEGFSGSGSGSGSSQSLNAVGQKIEVEEGKGKSCVSKRKKEIEETNGEIRNQKYLRSESPSESPSNGNSFLSEEEEKRRARLTRNRESAQLSRQRKKHYVEELEEKVRAMHSTIAELNGKISFFMAENASLRQHLGGPPNGMYPPAAPVYPAMAPVAHPWMSCAPYVVKQHVSQVPLVPIPRLKHQQPVPATKAKKVESKKAEGKTKKVASVSFLGLLFFILLFGGLVPIVDVKFGGFRTNSVQQLGFDSERLYNQRGGRILTVDGHSNQSHQGMGVGSGRFDIDSRKQCEKGRKGCSDYHVELGSGKSGSPSNASEPLVASLYVPRNDKLVKIDGNLIIHSILASERAVASHEANETKNTETGLAVPRDLSQALAIPDVGNSRSNYDVGRNGGRYSQSHQGPTKGQKALTSASANTSKDNLKSSAADGKLQQWFYEGLAGPLLSSGTCTEVFQFDTSPGPGAIVPASLVTKSAAERRSNVTYISKGKNRRTLRDLPIPLPGSDLNITGEHMGGYSRNKTLRSNKPVSPMVVSVLVDPREAGDSEVDGMITPKSLSKIFVVVLLDRVKYVTYSCVLPCSGPHLVRT</sequence>
<evidence type="ECO:0000256" key="2">
    <source>
        <dbReference type="ARBA" id="ARBA00004389"/>
    </source>
</evidence>
<name>A0A2P2L0K7_RHIMU</name>
<proteinExistence type="inferred from homology"/>
<keyword evidence="7" id="KW-0805">Transcription regulation</keyword>
<feature type="region of interest" description="Disordered" evidence="14">
    <location>
        <begin position="1"/>
        <end position="24"/>
    </location>
</feature>
<evidence type="ECO:0000256" key="6">
    <source>
        <dbReference type="ARBA" id="ARBA00022989"/>
    </source>
</evidence>
<dbReference type="PANTHER" id="PTHR47416:SF3">
    <property type="entry name" value="BZIP TRANSCRIPTION FACTOR 17-RELATED"/>
    <property type="match status" value="1"/>
</dbReference>
<evidence type="ECO:0000256" key="15">
    <source>
        <dbReference type="SAM" id="Phobius"/>
    </source>
</evidence>
<dbReference type="AlphaFoldDB" id="A0A2P2L0K7"/>
<feature type="region of interest" description="Disordered" evidence="14">
    <location>
        <begin position="164"/>
        <end position="271"/>
    </location>
</feature>
<dbReference type="InterPro" id="IPR046347">
    <property type="entry name" value="bZIP_sf"/>
</dbReference>
<dbReference type="GO" id="GO:0005789">
    <property type="term" value="C:endoplasmic reticulum membrane"/>
    <property type="evidence" value="ECO:0007669"/>
    <property type="project" value="UniProtKB-SubCell"/>
</dbReference>
<feature type="region of interest" description="Disordered" evidence="14">
    <location>
        <begin position="560"/>
        <end position="602"/>
    </location>
</feature>
<comment type="subunit">
    <text evidence="13">Interacts with BZIP28.</text>
</comment>
<evidence type="ECO:0000256" key="13">
    <source>
        <dbReference type="ARBA" id="ARBA00065888"/>
    </source>
</evidence>
<dbReference type="GO" id="GO:0006950">
    <property type="term" value="P:response to stress"/>
    <property type="evidence" value="ECO:0007669"/>
    <property type="project" value="UniProtKB-ARBA"/>
</dbReference>
<keyword evidence="5" id="KW-0256">Endoplasmic reticulum</keyword>
<feature type="transmembrane region" description="Helical" evidence="15">
    <location>
        <begin position="387"/>
        <end position="409"/>
    </location>
</feature>
<keyword evidence="9 15" id="KW-0472">Membrane</keyword>
<dbReference type="InterPro" id="IPR004827">
    <property type="entry name" value="bZIP"/>
</dbReference>
<evidence type="ECO:0000256" key="7">
    <source>
        <dbReference type="ARBA" id="ARBA00023015"/>
    </source>
</evidence>
<evidence type="ECO:0000259" key="16">
    <source>
        <dbReference type="PROSITE" id="PS50217"/>
    </source>
</evidence>